<dbReference type="EMBL" id="BNCO01000041">
    <property type="protein sequence ID" value="GIL60811.1"/>
    <property type="molecule type" value="Genomic_DNA"/>
</dbReference>
<evidence type="ECO:0000313" key="2">
    <source>
        <dbReference type="EMBL" id="GIL60811.1"/>
    </source>
</evidence>
<protein>
    <submittedName>
        <fullName evidence="2">Uncharacterized protein</fullName>
    </submittedName>
</protein>
<dbReference type="AlphaFoldDB" id="A0A8J4BG52"/>
<dbReference type="Proteomes" id="UP000747399">
    <property type="component" value="Unassembled WGS sequence"/>
</dbReference>
<name>A0A8J4BG52_9CHLO</name>
<feature type="compositionally biased region" description="Basic and acidic residues" evidence="1">
    <location>
        <begin position="114"/>
        <end position="130"/>
    </location>
</feature>
<reference evidence="2" key="1">
    <citation type="journal article" date="2021" name="Proc. Natl. Acad. Sci. U.S.A.">
        <title>Three genomes in the algal genus Volvox reveal the fate of a haploid sex-determining region after a transition to homothallism.</title>
        <authorList>
            <person name="Yamamoto K."/>
            <person name="Hamaji T."/>
            <person name="Kawai-Toyooka H."/>
            <person name="Matsuzaki R."/>
            <person name="Takahashi F."/>
            <person name="Nishimura Y."/>
            <person name="Kawachi M."/>
            <person name="Noguchi H."/>
            <person name="Minakuchi Y."/>
            <person name="Umen J.G."/>
            <person name="Toyoda A."/>
            <person name="Nozaki H."/>
        </authorList>
    </citation>
    <scope>NUCLEOTIDE SEQUENCE</scope>
    <source>
        <strain evidence="2">NIES-3780</strain>
    </source>
</reference>
<feature type="region of interest" description="Disordered" evidence="1">
    <location>
        <begin position="109"/>
        <end position="130"/>
    </location>
</feature>
<proteinExistence type="predicted"/>
<comment type="caution">
    <text evidence="2">The sequence shown here is derived from an EMBL/GenBank/DDBJ whole genome shotgun (WGS) entry which is preliminary data.</text>
</comment>
<keyword evidence="3" id="KW-1185">Reference proteome</keyword>
<organism evidence="2 3">
    <name type="scientific">Volvox africanus</name>
    <dbReference type="NCBI Taxonomy" id="51714"/>
    <lineage>
        <taxon>Eukaryota</taxon>
        <taxon>Viridiplantae</taxon>
        <taxon>Chlorophyta</taxon>
        <taxon>core chlorophytes</taxon>
        <taxon>Chlorophyceae</taxon>
        <taxon>CS clade</taxon>
        <taxon>Chlamydomonadales</taxon>
        <taxon>Volvocaceae</taxon>
        <taxon>Volvox</taxon>
    </lineage>
</organism>
<gene>
    <name evidence="2" type="ORF">Vafri_15323</name>
</gene>
<evidence type="ECO:0000313" key="3">
    <source>
        <dbReference type="Proteomes" id="UP000747399"/>
    </source>
</evidence>
<sequence>MDMYRLVGYIWRGRIPSLPWPQPSLAHLQLPILLTRTGTAIRSSVLRPPSRIPCNSRRIHPNNDLAPRPALLNIFVGIWNLLQRHHPVQMHLDTALSYQLGQLRDSARMVRGGSPDREAAAGMAERKNTS</sequence>
<evidence type="ECO:0000256" key="1">
    <source>
        <dbReference type="SAM" id="MobiDB-lite"/>
    </source>
</evidence>
<accession>A0A8J4BG52</accession>